<sequence length="446" mass="48750">MLFTTDQQTLDDLGIFGRKNGDSVFNQYNRAQTRGGASELEQMFRHPLSDQAAIARRSDIIRYFADAALAFPFVATQLDAAANYLANNDERSRLDGGRSLSQKIGRLVAASGDAEQVYSGVQAVVSILGTAQTFLQGMVLPASHAYAGEAGEMKGVLATDALEPFINARKLTHEQAAEADHVFRFQCRWQIAALLTAISRLDVYISIAGVARERRLTFATPLPPGAPQVNIRGVYHPSVKNAVANDITIAADGNVLFLTGANMAGKSTFMKTLSIALFVAHTGFPVAAEAMSFTVLDGMYTTINLPDNLGQGASHFYAEVMRVKKMALELATGKRLFILFDELFRGTNVKDAYEATIAIVKGFAGKRESIFLISTHIVEAGPVLEQQCHNIRFIYLPTQMQGNRPVYPYKLEKGITSDRHGMVIIHNEGILDMLTSGLAVQQRNRL</sequence>
<protein>
    <submittedName>
        <fullName evidence="5">DNA mismatch repair protein</fullName>
    </submittedName>
</protein>
<dbReference type="RefSeq" id="WP_264282131.1">
    <property type="nucleotide sequence ID" value="NZ_CP107006.1"/>
</dbReference>
<gene>
    <name evidence="5" type="ORF">MKQ68_03680</name>
</gene>
<name>A0ABY6J3E9_9BACT</name>
<evidence type="ECO:0000256" key="2">
    <source>
        <dbReference type="ARBA" id="ARBA00022840"/>
    </source>
</evidence>
<keyword evidence="3" id="KW-0238">DNA-binding</keyword>
<dbReference type="SUPFAM" id="SSF52540">
    <property type="entry name" value="P-loop containing nucleoside triphosphate hydrolases"/>
    <property type="match status" value="1"/>
</dbReference>
<dbReference type="InterPro" id="IPR027417">
    <property type="entry name" value="P-loop_NTPase"/>
</dbReference>
<feature type="domain" description="DNA mismatch repair proteins mutS family" evidence="4">
    <location>
        <begin position="253"/>
        <end position="432"/>
    </location>
</feature>
<evidence type="ECO:0000256" key="3">
    <source>
        <dbReference type="ARBA" id="ARBA00023125"/>
    </source>
</evidence>
<dbReference type="Pfam" id="PF00488">
    <property type="entry name" value="MutS_V"/>
    <property type="match status" value="1"/>
</dbReference>
<dbReference type="InterPro" id="IPR000432">
    <property type="entry name" value="DNA_mismatch_repair_MutS_C"/>
</dbReference>
<reference evidence="5" key="1">
    <citation type="submission" date="2022-10" db="EMBL/GenBank/DDBJ databases">
        <title>Chitinophaga sp. nov., isolated from soil.</title>
        <authorList>
            <person name="Jeon C.O."/>
        </authorList>
    </citation>
    <scope>NUCLEOTIDE SEQUENCE</scope>
    <source>
        <strain evidence="5">R8</strain>
    </source>
</reference>
<dbReference type="PANTHER" id="PTHR11361:SF99">
    <property type="entry name" value="DNA MISMATCH REPAIR PROTEIN"/>
    <property type="match status" value="1"/>
</dbReference>
<dbReference type="EMBL" id="CP107006">
    <property type="protein sequence ID" value="UYQ94191.1"/>
    <property type="molecule type" value="Genomic_DNA"/>
</dbReference>
<dbReference type="InterPro" id="IPR036187">
    <property type="entry name" value="DNA_mismatch_repair_MutS_sf"/>
</dbReference>
<dbReference type="PANTHER" id="PTHR11361">
    <property type="entry name" value="DNA MISMATCH REPAIR PROTEIN MUTS FAMILY MEMBER"/>
    <property type="match status" value="1"/>
</dbReference>
<dbReference type="SUPFAM" id="SSF48334">
    <property type="entry name" value="DNA repair protein MutS, domain III"/>
    <property type="match status" value="1"/>
</dbReference>
<dbReference type="Gene3D" id="3.40.50.300">
    <property type="entry name" value="P-loop containing nucleotide triphosphate hydrolases"/>
    <property type="match status" value="1"/>
</dbReference>
<keyword evidence="6" id="KW-1185">Reference proteome</keyword>
<accession>A0ABY6J3E9</accession>
<evidence type="ECO:0000256" key="1">
    <source>
        <dbReference type="ARBA" id="ARBA00022741"/>
    </source>
</evidence>
<keyword evidence="1" id="KW-0547">Nucleotide-binding</keyword>
<proteinExistence type="predicted"/>
<dbReference type="Gene3D" id="1.10.1420.10">
    <property type="match status" value="1"/>
</dbReference>
<dbReference type="InterPro" id="IPR045076">
    <property type="entry name" value="MutS"/>
</dbReference>
<evidence type="ECO:0000313" key="6">
    <source>
        <dbReference type="Proteomes" id="UP001162741"/>
    </source>
</evidence>
<dbReference type="SMART" id="SM00534">
    <property type="entry name" value="MUTSac"/>
    <property type="match status" value="1"/>
</dbReference>
<evidence type="ECO:0000259" key="4">
    <source>
        <dbReference type="SMART" id="SM00534"/>
    </source>
</evidence>
<organism evidence="5 6">
    <name type="scientific">Chitinophaga horti</name>
    <dbReference type="NCBI Taxonomy" id="2920382"/>
    <lineage>
        <taxon>Bacteria</taxon>
        <taxon>Pseudomonadati</taxon>
        <taxon>Bacteroidota</taxon>
        <taxon>Chitinophagia</taxon>
        <taxon>Chitinophagales</taxon>
        <taxon>Chitinophagaceae</taxon>
        <taxon>Chitinophaga</taxon>
    </lineage>
</organism>
<evidence type="ECO:0000313" key="5">
    <source>
        <dbReference type="EMBL" id="UYQ94191.1"/>
    </source>
</evidence>
<keyword evidence="2" id="KW-0067">ATP-binding</keyword>
<dbReference type="Proteomes" id="UP001162741">
    <property type="component" value="Chromosome"/>
</dbReference>